<feature type="compositionally biased region" description="Basic and acidic residues" evidence="5">
    <location>
        <begin position="610"/>
        <end position="620"/>
    </location>
</feature>
<feature type="compositionally biased region" description="Polar residues" evidence="5">
    <location>
        <begin position="485"/>
        <end position="512"/>
    </location>
</feature>
<evidence type="ECO:0000259" key="6">
    <source>
        <dbReference type="Pfam" id="PF18876"/>
    </source>
</evidence>
<feature type="compositionally biased region" description="Low complexity" evidence="5">
    <location>
        <begin position="779"/>
        <end position="798"/>
    </location>
</feature>
<feature type="compositionally biased region" description="Basic residues" evidence="5">
    <location>
        <begin position="407"/>
        <end position="422"/>
    </location>
</feature>
<dbReference type="InterPro" id="IPR043640">
    <property type="entry name" value="AF4/FMR2_CHD"/>
</dbReference>
<feature type="compositionally biased region" description="Basic and acidic residues" evidence="5">
    <location>
        <begin position="539"/>
        <end position="588"/>
    </location>
</feature>
<feature type="region of interest" description="Disordered" evidence="5">
    <location>
        <begin position="1078"/>
        <end position="1118"/>
    </location>
</feature>
<accession>A0AAN7XH81</accession>
<feature type="compositionally biased region" description="Basic and acidic residues" evidence="5">
    <location>
        <begin position="105"/>
        <end position="115"/>
    </location>
</feature>
<feature type="compositionally biased region" description="Polar residues" evidence="5">
    <location>
        <begin position="634"/>
        <end position="649"/>
    </location>
</feature>
<feature type="compositionally biased region" description="Basic and acidic residues" evidence="5">
    <location>
        <begin position="825"/>
        <end position="836"/>
    </location>
</feature>
<feature type="region of interest" description="Disordered" evidence="5">
    <location>
        <begin position="779"/>
        <end position="854"/>
    </location>
</feature>
<dbReference type="AlphaFoldDB" id="A0AAN7XH81"/>
<feature type="compositionally biased region" description="Pro residues" evidence="5">
    <location>
        <begin position="283"/>
        <end position="295"/>
    </location>
</feature>
<comment type="similarity">
    <text evidence="2">Belongs to the AF4 family.</text>
</comment>
<feature type="region of interest" description="Disordered" evidence="5">
    <location>
        <begin position="876"/>
        <end position="950"/>
    </location>
</feature>
<feature type="compositionally biased region" description="Basic and acidic residues" evidence="5">
    <location>
        <begin position="912"/>
        <end position="928"/>
    </location>
</feature>
<feature type="compositionally biased region" description="Low complexity" evidence="5">
    <location>
        <begin position="312"/>
        <end position="324"/>
    </location>
</feature>
<dbReference type="Pfam" id="PF18876">
    <property type="entry name" value="AFF4_CHD"/>
    <property type="match status" value="1"/>
</dbReference>
<proteinExistence type="inferred from homology"/>
<organism evidence="7 8">
    <name type="scientific">Eleginops maclovinus</name>
    <name type="common">Patagonian blennie</name>
    <name type="synonym">Eleginus maclovinus</name>
    <dbReference type="NCBI Taxonomy" id="56733"/>
    <lineage>
        <taxon>Eukaryota</taxon>
        <taxon>Metazoa</taxon>
        <taxon>Chordata</taxon>
        <taxon>Craniata</taxon>
        <taxon>Vertebrata</taxon>
        <taxon>Euteleostomi</taxon>
        <taxon>Actinopterygii</taxon>
        <taxon>Neopterygii</taxon>
        <taxon>Teleostei</taxon>
        <taxon>Neoteleostei</taxon>
        <taxon>Acanthomorphata</taxon>
        <taxon>Eupercaria</taxon>
        <taxon>Perciformes</taxon>
        <taxon>Notothenioidei</taxon>
        <taxon>Eleginopidae</taxon>
        <taxon>Eleginops</taxon>
    </lineage>
</organism>
<sequence length="1201" mass="134515">MPTVLGDKGKLSIVCFLIRCAYSQVTRSQHIICAKDILEDMTQSWTSQHALGGNQAQHILYNPKEAKLLTAQQRQSRGDVQLRVTRHPHVAPHKSMLVDDLKLSSDEDDAQRATHESAPWDGHSLSAQRAHTHGRRVRHSSSDSSGSDSSVESCSSSSSSSSLHSRSRSPDPHPNPHPDPHPEPASPPPCNNTETDHPPAAQWQLDKWLKTSRKKSTSSDQGPAQIIPGRLPSLPTHRAPSPARSWDTNREYSPSQSPIPSPQFNYSHNNSPLPSPGYSFCPSPSPFPSTCPSPIPSLGHSPIPSPVPSVCPSPCGSPRASRSPSPIPRDPPRSPSPSLPAPSRVRHYPEVQTTQPSLTTNPHRTKSRPWITPLPNSETKSKPTNSTHLHQHRSKTRPPQEQEQSKHKTSQNHSHKSRHKPNSHPSFKELSEAPKAKHTSHFQQTQGSRSNHKSNHKPRPSFESSLQHSAITAKHLVPVRRETNSGRSSHSQSTSKAATNPTTALNSRSNLNIKPRAKSSEAPAPVHVTQTKPTQKKPQSKEQEVEHRDHLGQAEVRKHERKEDRHREKPQGKQERKEDRRLAEEQLLRRPWIHSSAEEEEEEEEEEEGVIERRREERGENRRRREQQHRLEWQTVQTKQRVPTNTTQRRLQDDSHRTKKGGRSEEERELSPPPSHSPSPHKASSCSSHSESESEYQAPITKVQADSTSHRKLPKRAGRPDASRPKVVQPSAGNPGEGGQKLYTLVPFGRSEKATAPSQRGLRNLVVHIDLCLLKRVPDSTTTSPVKKPSSSYSASSATKDKQREAMKHLCLPETVKDGKRKRKLENGVSHRESKRSLPHATEPSGQTEPSCVTAERNFVTETLHNGYLEEYMDSKRPLSPLSPLSDSPETTKPPHKTKTSEQLHVHKNRDKNRDSAVKPKMEVECVKVSRQPQPPESWGPAGHRGAVPNNETPHHAEYYLHEAKRMKHRADAMVDKLGKAVNYVDAALSFMECGKAMEEGPLEAKSPYTMYSETVELIRYAMRLKSHSGPGARHEDKQLAVLCFRCLALLYWQMFRLKKDHALKYSKILLDYFKSSPKVPSTPPACWSDSGKGEQGPPDSLSPNGKHLGRGSHGGSSFPSHISIPHRIHQMAANHLNITNCVLYSYEYWEVADNLAKENKEFFNYLNTLSGPLTLHSSIAHAVQYTRQALQWIRISAKLN</sequence>
<evidence type="ECO:0000256" key="2">
    <source>
        <dbReference type="ARBA" id="ARBA00007354"/>
    </source>
</evidence>
<protein>
    <recommendedName>
        <fullName evidence="6">AF4/FMR2 C-terminal homology domain-containing protein</fullName>
    </recommendedName>
</protein>
<reference evidence="7 8" key="2">
    <citation type="journal article" date="2023" name="Mol. Biol. Evol.">
        <title>Genomics of Secondarily Temperate Adaptation in the Only Non-Antarctic Icefish.</title>
        <authorList>
            <person name="Rivera-Colon A.G."/>
            <person name="Rayamajhi N."/>
            <person name="Minhas B.F."/>
            <person name="Madrigal G."/>
            <person name="Bilyk K.T."/>
            <person name="Yoon V."/>
            <person name="Hune M."/>
            <person name="Gregory S."/>
            <person name="Cheng C.H.C."/>
            <person name="Catchen J.M."/>
        </authorList>
    </citation>
    <scope>NUCLEOTIDE SEQUENCE [LARGE SCALE GENOMIC DNA]</scope>
    <source>
        <strain evidence="7">JMC-PN-2008</strain>
    </source>
</reference>
<reference evidence="7 8" key="1">
    <citation type="journal article" date="2023" name="Genes (Basel)">
        <title>Chromosome-Level Genome Assembly and Circadian Gene Repertoire of the Patagonia Blennie Eleginops maclovinus-The Closest Ancestral Proxy of Antarctic Cryonotothenioids.</title>
        <authorList>
            <person name="Cheng C.C."/>
            <person name="Rivera-Colon A.G."/>
            <person name="Minhas B.F."/>
            <person name="Wilson L."/>
            <person name="Rayamajhi N."/>
            <person name="Vargas-Chacoff L."/>
            <person name="Catchen J.M."/>
        </authorList>
    </citation>
    <scope>NUCLEOTIDE SEQUENCE [LARGE SCALE GENOMIC DNA]</scope>
    <source>
        <strain evidence="7">JMC-PN-2008</strain>
    </source>
</reference>
<feature type="domain" description="AF4/FMR2 C-terminal homology" evidence="6">
    <location>
        <begin position="947"/>
        <end position="1200"/>
    </location>
</feature>
<feature type="compositionally biased region" description="Polar residues" evidence="5">
    <location>
        <begin position="374"/>
        <end position="388"/>
    </location>
</feature>
<evidence type="ECO:0000256" key="1">
    <source>
        <dbReference type="ARBA" id="ARBA00004123"/>
    </source>
</evidence>
<evidence type="ECO:0000313" key="8">
    <source>
        <dbReference type="Proteomes" id="UP001346869"/>
    </source>
</evidence>
<dbReference type="Proteomes" id="UP001346869">
    <property type="component" value="Unassembled WGS sequence"/>
</dbReference>
<keyword evidence="3" id="KW-0597">Phosphoprotein</keyword>
<feature type="compositionally biased region" description="Low complexity" evidence="5">
    <location>
        <begin position="678"/>
        <end position="689"/>
    </location>
</feature>
<dbReference type="GO" id="GO:0032783">
    <property type="term" value="C:super elongation complex"/>
    <property type="evidence" value="ECO:0007669"/>
    <property type="project" value="TreeGrafter"/>
</dbReference>
<feature type="compositionally biased region" description="Basic and acidic residues" evidence="5">
    <location>
        <begin position="426"/>
        <end position="435"/>
    </location>
</feature>
<keyword evidence="4" id="KW-0539">Nucleus</keyword>
<keyword evidence="8" id="KW-1185">Reference proteome</keyword>
<dbReference type="Pfam" id="PF05110">
    <property type="entry name" value="AF-4"/>
    <property type="match status" value="1"/>
</dbReference>
<dbReference type="PANTHER" id="PTHR10528">
    <property type="entry name" value="AF4/FMR2 FAMILY MEMBER"/>
    <property type="match status" value="1"/>
</dbReference>
<gene>
    <name evidence="7" type="ORF">PBY51_022295</name>
</gene>
<evidence type="ECO:0000313" key="7">
    <source>
        <dbReference type="EMBL" id="KAK5860842.1"/>
    </source>
</evidence>
<evidence type="ECO:0000256" key="4">
    <source>
        <dbReference type="ARBA" id="ARBA00023242"/>
    </source>
</evidence>
<feature type="compositionally biased region" description="Basic and acidic residues" evidence="5">
    <location>
        <begin position="650"/>
        <end position="670"/>
    </location>
</feature>
<dbReference type="PANTHER" id="PTHR10528:SF16">
    <property type="entry name" value="AF4_FMR2 FAMILY MEMBER 3"/>
    <property type="match status" value="1"/>
</dbReference>
<feature type="compositionally biased region" description="Basic and acidic residues" evidence="5">
    <location>
        <begin position="168"/>
        <end position="182"/>
    </location>
</feature>
<name>A0AAN7XH81_ELEMC</name>
<feature type="compositionally biased region" description="Basic residues" evidence="5">
    <location>
        <begin position="450"/>
        <end position="459"/>
    </location>
</feature>
<feature type="compositionally biased region" description="Low complexity" evidence="5">
    <location>
        <begin position="142"/>
        <end position="164"/>
    </location>
</feature>
<feature type="compositionally biased region" description="Polar residues" evidence="5">
    <location>
        <begin position="351"/>
        <end position="362"/>
    </location>
</feature>
<feature type="compositionally biased region" description="Basic and acidic residues" evidence="5">
    <location>
        <begin position="799"/>
        <end position="808"/>
    </location>
</feature>
<feature type="compositionally biased region" description="Basic residues" evidence="5">
    <location>
        <begin position="130"/>
        <end position="139"/>
    </location>
</feature>
<feature type="compositionally biased region" description="Pro residues" evidence="5">
    <location>
        <begin position="325"/>
        <end position="340"/>
    </location>
</feature>
<dbReference type="EMBL" id="JAUZQC010000013">
    <property type="protein sequence ID" value="KAK5860842.1"/>
    <property type="molecule type" value="Genomic_DNA"/>
</dbReference>
<dbReference type="InterPro" id="IPR007797">
    <property type="entry name" value="AF4/FMR2"/>
</dbReference>
<comment type="subcellular location">
    <subcellularLocation>
        <location evidence="1">Nucleus</location>
    </subcellularLocation>
</comment>
<feature type="compositionally biased region" description="Low complexity" evidence="5">
    <location>
        <begin position="878"/>
        <end position="891"/>
    </location>
</feature>
<dbReference type="GO" id="GO:0010468">
    <property type="term" value="P:regulation of gene expression"/>
    <property type="evidence" value="ECO:0007669"/>
    <property type="project" value="InterPro"/>
</dbReference>
<feature type="compositionally biased region" description="Acidic residues" evidence="5">
    <location>
        <begin position="598"/>
        <end position="609"/>
    </location>
</feature>
<evidence type="ECO:0000256" key="3">
    <source>
        <dbReference type="ARBA" id="ARBA00022553"/>
    </source>
</evidence>
<evidence type="ECO:0000256" key="5">
    <source>
        <dbReference type="SAM" id="MobiDB-lite"/>
    </source>
</evidence>
<feature type="region of interest" description="Disordered" evidence="5">
    <location>
        <begin position="105"/>
        <end position="745"/>
    </location>
</feature>
<comment type="caution">
    <text evidence="7">The sequence shown here is derived from an EMBL/GenBank/DDBJ whole genome shotgun (WGS) entry which is preliminary data.</text>
</comment>